<dbReference type="GO" id="GO:0005886">
    <property type="term" value="C:plasma membrane"/>
    <property type="evidence" value="ECO:0007669"/>
    <property type="project" value="TreeGrafter"/>
</dbReference>
<name>A0A343TNJ0_9EURY</name>
<dbReference type="GO" id="GO:0008324">
    <property type="term" value="F:monoatomic cation transmembrane transporter activity"/>
    <property type="evidence" value="ECO:0007669"/>
    <property type="project" value="InterPro"/>
</dbReference>
<evidence type="ECO:0000256" key="4">
    <source>
        <dbReference type="ARBA" id="ARBA00022737"/>
    </source>
</evidence>
<feature type="transmembrane region" description="Helical" evidence="7">
    <location>
        <begin position="88"/>
        <end position="106"/>
    </location>
</feature>
<feature type="transmembrane region" description="Helical" evidence="7">
    <location>
        <begin position="175"/>
        <end position="200"/>
    </location>
</feature>
<dbReference type="Pfam" id="PF02080">
    <property type="entry name" value="TrkA_C"/>
    <property type="match status" value="1"/>
</dbReference>
<dbReference type="Gene3D" id="3.30.70.1450">
    <property type="entry name" value="Regulator of K+ conductance, C-terminal domain"/>
    <property type="match status" value="2"/>
</dbReference>
<evidence type="ECO:0000313" key="10">
    <source>
        <dbReference type="Proteomes" id="UP000263012"/>
    </source>
</evidence>
<evidence type="ECO:0000256" key="3">
    <source>
        <dbReference type="ARBA" id="ARBA00022692"/>
    </source>
</evidence>
<dbReference type="PROSITE" id="PS01271">
    <property type="entry name" value="NA_SULFATE"/>
    <property type="match status" value="1"/>
</dbReference>
<keyword evidence="3 7" id="KW-0812">Transmembrane</keyword>
<organism evidence="9 10">
    <name type="scientific">Halalkaliarchaeum desulfuricum</name>
    <dbReference type="NCBI Taxonomy" id="2055893"/>
    <lineage>
        <taxon>Archaea</taxon>
        <taxon>Methanobacteriati</taxon>
        <taxon>Methanobacteriota</taxon>
        <taxon>Stenosarchaea group</taxon>
        <taxon>Halobacteria</taxon>
        <taxon>Halobacteriales</taxon>
        <taxon>Haloferacaceae</taxon>
        <taxon>Halalkaliarchaeum</taxon>
    </lineage>
</organism>
<reference evidence="10" key="1">
    <citation type="submission" date="2017-11" db="EMBL/GenBank/DDBJ databases">
        <title>Phenotypic and genomic properties of facultatively anaerobic sulfur-reducing natronoarchaea from hypersaline soda lakes.</title>
        <authorList>
            <person name="Sorokin D.Y."/>
            <person name="Kublanov I.V."/>
            <person name="Roman P."/>
            <person name="Sinninghe Damste J.S."/>
            <person name="Golyshin P.N."/>
            <person name="Rojo D."/>
            <person name="Ciordia S."/>
            <person name="Mena M.D.C."/>
            <person name="Ferrer M."/>
            <person name="Messina E."/>
            <person name="Smedile F."/>
            <person name="La Spada G."/>
            <person name="La Cono V."/>
            <person name="Yakimov M.M."/>
        </authorList>
    </citation>
    <scope>NUCLEOTIDE SEQUENCE [LARGE SCALE GENOMIC DNA]</scope>
    <source>
        <strain evidence="10">AArc-Sl</strain>
    </source>
</reference>
<dbReference type="InterPro" id="IPR036721">
    <property type="entry name" value="RCK_C_sf"/>
</dbReference>
<feature type="transmembrane region" description="Helical" evidence="7">
    <location>
        <begin position="527"/>
        <end position="552"/>
    </location>
</feature>
<evidence type="ECO:0000259" key="8">
    <source>
        <dbReference type="PROSITE" id="PS51202"/>
    </source>
</evidence>
<dbReference type="AlphaFoldDB" id="A0A343TNJ0"/>
<evidence type="ECO:0000313" key="9">
    <source>
        <dbReference type="EMBL" id="AUX10662.1"/>
    </source>
</evidence>
<feature type="transmembrane region" description="Helical" evidence="7">
    <location>
        <begin position="220"/>
        <end position="243"/>
    </location>
</feature>
<dbReference type="InterPro" id="IPR051679">
    <property type="entry name" value="DASS-Related_Transporters"/>
</dbReference>
<dbReference type="KEGG" id="hdf:AArcSl_3053"/>
<keyword evidence="6 7" id="KW-0472">Membrane</keyword>
<dbReference type="InterPro" id="IPR006037">
    <property type="entry name" value="RCK_C"/>
</dbReference>
<feature type="transmembrane region" description="Helical" evidence="7">
    <location>
        <begin position="453"/>
        <end position="485"/>
    </location>
</feature>
<dbReference type="Proteomes" id="UP000263012">
    <property type="component" value="Chromosome"/>
</dbReference>
<feature type="domain" description="RCK C-terminal" evidence="8">
    <location>
        <begin position="250"/>
        <end position="335"/>
    </location>
</feature>
<keyword evidence="10" id="KW-1185">Reference proteome</keyword>
<evidence type="ECO:0000256" key="1">
    <source>
        <dbReference type="ARBA" id="ARBA00004141"/>
    </source>
</evidence>
<keyword evidence="4" id="KW-0677">Repeat</keyword>
<proteinExistence type="predicted"/>
<dbReference type="InterPro" id="IPR004680">
    <property type="entry name" value="Cit_transptr-like_dom"/>
</dbReference>
<feature type="domain" description="RCK C-terminal" evidence="8">
    <location>
        <begin position="351"/>
        <end position="435"/>
    </location>
</feature>
<evidence type="ECO:0000256" key="7">
    <source>
        <dbReference type="SAM" id="Phobius"/>
    </source>
</evidence>
<accession>A0A343TNJ0</accession>
<comment type="subcellular location">
    <subcellularLocation>
        <location evidence="1">Membrane</location>
        <topology evidence="1">Multi-pass membrane protein</topology>
    </subcellularLocation>
</comment>
<gene>
    <name evidence="9" type="ORF">AArcSl_3053</name>
</gene>
<dbReference type="SUPFAM" id="SSF116726">
    <property type="entry name" value="TrkA C-terminal domain-like"/>
    <property type="match status" value="2"/>
</dbReference>
<dbReference type="PANTHER" id="PTHR43652">
    <property type="entry name" value="BASIC AMINO ACID ANTIPORTER YFCC-RELATED"/>
    <property type="match status" value="1"/>
</dbReference>
<feature type="transmembrane region" description="Helical" evidence="7">
    <location>
        <begin position="572"/>
        <end position="597"/>
    </location>
</feature>
<keyword evidence="2" id="KW-0813">Transport</keyword>
<dbReference type="EMBL" id="CP025066">
    <property type="protein sequence ID" value="AUX10662.1"/>
    <property type="molecule type" value="Genomic_DNA"/>
</dbReference>
<evidence type="ECO:0000256" key="6">
    <source>
        <dbReference type="ARBA" id="ARBA00023136"/>
    </source>
</evidence>
<evidence type="ECO:0000256" key="2">
    <source>
        <dbReference type="ARBA" id="ARBA00022448"/>
    </source>
</evidence>
<evidence type="ECO:0000256" key="5">
    <source>
        <dbReference type="ARBA" id="ARBA00022989"/>
    </source>
</evidence>
<feature type="transmembrane region" description="Helical" evidence="7">
    <location>
        <begin position="64"/>
        <end position="82"/>
    </location>
</feature>
<keyword evidence="5 7" id="KW-1133">Transmembrane helix</keyword>
<sequence length="652" mass="69075">MVLGLPIASLLAPIAAAELATSVAVAWSPLVADIPPVTTEMFVVFGVIGLALVLFLTEPVPIDITAVALIVVLVVLEPFTTISPADGISGFASPATITVLAMFVLSEGIRRTGVVRTIGDRIVNWTGDNPKRQLGAVIGLSGGSAGFINNTPVVAVMIPMVSNIANRTNTSPSSLLMPLSFASMMGGTLTLIGTSTNILASDVYDRLGGAETTPFGMFEFTALGLLVLAVGSVYLFFVSAWLVPERIKPRDDLTEEFQMTEYLTEVVVTEKSPFVGKTVGQCFDEIDIDADLVQLVRGNQAFTEPLARKQVQVDDVLVLRTDRDNLIELIETEGLKLAPDAEVDETQLQVETDDTTAETEQRLVEVVISPDSGIIGETLETLSFRHRYDASVLAIRRGGEIIHARMDERPLRGGDTLLLQASDDTVRRLAGNRAFIVAGDVERPQYREEKTPIAVGIIAAVVFGAAFTGYSILVTALAGMVAMVITGCLKPNEVYDAVDWNVIFLLAGVIPLGIAMERTGGAEWLAAVTLSTAGGYEPIVLLGVFYLVTAALTNLISNNASVVLMIPVAFDAAAAIGANVFSFVLAVTFAASTAFMTPVGYQTNLMVYGPGGYRFSDFVRVGGPLQLLLAVVTTLGIAAIWGVCPPGGCTVP</sequence>
<dbReference type="InterPro" id="IPR031312">
    <property type="entry name" value="Na/sul_symport_CS"/>
</dbReference>
<dbReference type="GO" id="GO:0006813">
    <property type="term" value="P:potassium ion transport"/>
    <property type="evidence" value="ECO:0007669"/>
    <property type="project" value="InterPro"/>
</dbReference>
<feature type="transmembrane region" description="Helical" evidence="7">
    <location>
        <begin position="497"/>
        <end position="515"/>
    </location>
</feature>
<dbReference type="PANTHER" id="PTHR43652:SF2">
    <property type="entry name" value="BASIC AMINO ACID ANTIPORTER YFCC-RELATED"/>
    <property type="match status" value="1"/>
</dbReference>
<dbReference type="Pfam" id="PF03600">
    <property type="entry name" value="CitMHS"/>
    <property type="match status" value="1"/>
</dbReference>
<dbReference type="PROSITE" id="PS51202">
    <property type="entry name" value="RCK_C"/>
    <property type="match status" value="2"/>
</dbReference>
<protein>
    <submittedName>
        <fullName evidence="9">Di-/tricarboxylate transporter</fullName>
    </submittedName>
</protein>
<feature type="transmembrane region" description="Helical" evidence="7">
    <location>
        <begin position="618"/>
        <end position="643"/>
    </location>
</feature>